<dbReference type="RefSeq" id="XP_047778942.1">
    <property type="nucleotide sequence ID" value="XM_047919295.1"/>
</dbReference>
<protein>
    <submittedName>
        <fullName evidence="1">Uncharacterized protein</fullName>
    </submittedName>
</protein>
<evidence type="ECO:0000313" key="2">
    <source>
        <dbReference type="Proteomes" id="UP000814176"/>
    </source>
</evidence>
<accession>A0ABQ8KHD2</accession>
<keyword evidence="2" id="KW-1185">Reference proteome</keyword>
<dbReference type="GeneID" id="72000027"/>
<sequence>MPAERAGYTVTMFLIDVAPTMGKLRQVEIPSTKPGESTIVEMTNLEWSLQFVMLKIQEMVRTAKCPLS</sequence>
<name>A0ABQ8KHD2_9APHY</name>
<evidence type="ECO:0000313" key="1">
    <source>
        <dbReference type="EMBL" id="KAH9836704.1"/>
    </source>
</evidence>
<organism evidence="1 2">
    <name type="scientific">Rhodofomes roseus</name>
    <dbReference type="NCBI Taxonomy" id="34475"/>
    <lineage>
        <taxon>Eukaryota</taxon>
        <taxon>Fungi</taxon>
        <taxon>Dikarya</taxon>
        <taxon>Basidiomycota</taxon>
        <taxon>Agaricomycotina</taxon>
        <taxon>Agaricomycetes</taxon>
        <taxon>Polyporales</taxon>
        <taxon>Rhodofomes</taxon>
    </lineage>
</organism>
<gene>
    <name evidence="1" type="ORF">C8Q71DRAFT_55143</name>
</gene>
<comment type="caution">
    <text evidence="1">The sequence shown here is derived from an EMBL/GenBank/DDBJ whole genome shotgun (WGS) entry which is preliminary data.</text>
</comment>
<dbReference type="EMBL" id="JADCUA010000010">
    <property type="protein sequence ID" value="KAH9836704.1"/>
    <property type="molecule type" value="Genomic_DNA"/>
</dbReference>
<reference evidence="1 2" key="1">
    <citation type="journal article" date="2021" name="Environ. Microbiol.">
        <title>Gene family expansions and transcriptome signatures uncover fungal adaptations to wood decay.</title>
        <authorList>
            <person name="Hage H."/>
            <person name="Miyauchi S."/>
            <person name="Viragh M."/>
            <person name="Drula E."/>
            <person name="Min B."/>
            <person name="Chaduli D."/>
            <person name="Navarro D."/>
            <person name="Favel A."/>
            <person name="Norest M."/>
            <person name="Lesage-Meessen L."/>
            <person name="Balint B."/>
            <person name="Merenyi Z."/>
            <person name="de Eugenio L."/>
            <person name="Morin E."/>
            <person name="Martinez A.T."/>
            <person name="Baldrian P."/>
            <person name="Stursova M."/>
            <person name="Martinez M.J."/>
            <person name="Novotny C."/>
            <person name="Magnuson J.K."/>
            <person name="Spatafora J.W."/>
            <person name="Maurice S."/>
            <person name="Pangilinan J."/>
            <person name="Andreopoulos W."/>
            <person name="LaButti K."/>
            <person name="Hundley H."/>
            <person name="Na H."/>
            <person name="Kuo A."/>
            <person name="Barry K."/>
            <person name="Lipzen A."/>
            <person name="Henrissat B."/>
            <person name="Riley R."/>
            <person name="Ahrendt S."/>
            <person name="Nagy L.G."/>
            <person name="Grigoriev I.V."/>
            <person name="Martin F."/>
            <person name="Rosso M.N."/>
        </authorList>
    </citation>
    <scope>NUCLEOTIDE SEQUENCE [LARGE SCALE GENOMIC DNA]</scope>
    <source>
        <strain evidence="1 2">CIRM-BRFM 1785</strain>
    </source>
</reference>
<dbReference type="Proteomes" id="UP000814176">
    <property type="component" value="Unassembled WGS sequence"/>
</dbReference>
<proteinExistence type="predicted"/>